<feature type="region of interest" description="Disordered" evidence="1">
    <location>
        <begin position="37"/>
        <end position="141"/>
    </location>
</feature>
<keyword evidence="4" id="KW-1185">Reference proteome</keyword>
<dbReference type="GO" id="GO:0042026">
    <property type="term" value="P:protein refolding"/>
    <property type="evidence" value="ECO:0007669"/>
    <property type="project" value="TreeGrafter"/>
</dbReference>
<feature type="compositionally biased region" description="Polar residues" evidence="1">
    <location>
        <begin position="79"/>
        <end position="100"/>
    </location>
</feature>
<comment type="caution">
    <text evidence="3">The sequence shown here is derived from an EMBL/GenBank/DDBJ whole genome shotgun (WGS) entry which is preliminary data.</text>
</comment>
<protein>
    <recommendedName>
        <fullName evidence="2">J domain-containing protein</fullName>
    </recommendedName>
</protein>
<dbReference type="SMART" id="SM00271">
    <property type="entry name" value="DnaJ"/>
    <property type="match status" value="1"/>
</dbReference>
<dbReference type="Gene3D" id="1.10.287.110">
    <property type="entry name" value="DnaJ domain"/>
    <property type="match status" value="1"/>
</dbReference>
<evidence type="ECO:0000313" key="3">
    <source>
        <dbReference type="EMBL" id="KAJ5444452.1"/>
    </source>
</evidence>
<feature type="compositionally biased region" description="Polar residues" evidence="1">
    <location>
        <begin position="327"/>
        <end position="337"/>
    </location>
</feature>
<dbReference type="RefSeq" id="XP_056764532.1">
    <property type="nucleotide sequence ID" value="XM_056911706.1"/>
</dbReference>
<feature type="compositionally biased region" description="Polar residues" evidence="1">
    <location>
        <begin position="118"/>
        <end position="134"/>
    </location>
</feature>
<dbReference type="AlphaFoldDB" id="A0AAD6C2C2"/>
<dbReference type="Proteomes" id="UP001213681">
    <property type="component" value="Unassembled WGS sequence"/>
</dbReference>
<dbReference type="CDD" id="cd06257">
    <property type="entry name" value="DnaJ"/>
    <property type="match status" value="1"/>
</dbReference>
<feature type="compositionally biased region" description="Low complexity" evidence="1">
    <location>
        <begin position="317"/>
        <end position="326"/>
    </location>
</feature>
<dbReference type="PANTHER" id="PTHR43096">
    <property type="entry name" value="DNAJ HOMOLOG 1, MITOCHONDRIAL-RELATED"/>
    <property type="match status" value="1"/>
</dbReference>
<proteinExistence type="predicted"/>
<feature type="compositionally biased region" description="Low complexity" evidence="1">
    <location>
        <begin position="266"/>
        <end position="282"/>
    </location>
</feature>
<name>A0AAD6C2C2_9EURO</name>
<evidence type="ECO:0000313" key="4">
    <source>
        <dbReference type="Proteomes" id="UP001213681"/>
    </source>
</evidence>
<dbReference type="PRINTS" id="PR00625">
    <property type="entry name" value="JDOMAIN"/>
</dbReference>
<dbReference type="SUPFAM" id="SSF46565">
    <property type="entry name" value="Chaperone J-domain"/>
    <property type="match status" value="1"/>
</dbReference>
<evidence type="ECO:0000256" key="1">
    <source>
        <dbReference type="SAM" id="MobiDB-lite"/>
    </source>
</evidence>
<reference evidence="3" key="2">
    <citation type="journal article" date="2023" name="IMA Fungus">
        <title>Comparative genomic study of the Penicillium genus elucidates a diverse pangenome and 15 lateral gene transfer events.</title>
        <authorList>
            <person name="Petersen C."/>
            <person name="Sorensen T."/>
            <person name="Nielsen M.R."/>
            <person name="Sondergaard T.E."/>
            <person name="Sorensen J.L."/>
            <person name="Fitzpatrick D.A."/>
            <person name="Frisvad J.C."/>
            <person name="Nielsen K.L."/>
        </authorList>
    </citation>
    <scope>NUCLEOTIDE SEQUENCE</scope>
    <source>
        <strain evidence="3">IBT 16125</strain>
    </source>
</reference>
<dbReference type="InterPro" id="IPR036869">
    <property type="entry name" value="J_dom_sf"/>
</dbReference>
<dbReference type="PANTHER" id="PTHR43096:SF10">
    <property type="entry name" value="CHAPERONE PROTEIN DNAJ A6, CHLOROPLASTIC"/>
    <property type="match status" value="1"/>
</dbReference>
<dbReference type="PROSITE" id="PS50076">
    <property type="entry name" value="DNAJ_2"/>
    <property type="match status" value="1"/>
</dbReference>
<dbReference type="GeneID" id="81601949"/>
<reference evidence="3" key="1">
    <citation type="submission" date="2022-12" db="EMBL/GenBank/DDBJ databases">
        <authorList>
            <person name="Petersen C."/>
        </authorList>
    </citation>
    <scope>NUCLEOTIDE SEQUENCE</scope>
    <source>
        <strain evidence="3">IBT 16125</strain>
    </source>
</reference>
<evidence type="ECO:0000259" key="2">
    <source>
        <dbReference type="PROSITE" id="PS50076"/>
    </source>
</evidence>
<feature type="region of interest" description="Disordered" evidence="1">
    <location>
        <begin position="258"/>
        <end position="282"/>
    </location>
</feature>
<sequence>MSTTKFVDYYAILGVTRQASMKEINIAWKRFALQYHPDKSPRKNTDEKFRKGREAVETLRDPRRRDEYNRRLEAHHPLNQMSNTGWDCGPPQTSSASSQPMDPHFQNYDEPRNGAEPENNQNKASPDNGSNDPNDPSRRRTWKQMEKIFETRKERKAAEGQDTPWAPAEPNFHQPEADPEMHSFENGYYPYVYHQAQAEGAQTIYGKGKMAGEINEPVSLGQFLKNYVKRTGTRGRPGIASRRRSTFKGSVNTCVQGSPNRSYQFSNAGSSSGSDDCSNESGGVRLAEFETQDEGEQTLYSDCYDPHPTVPNLDPASSNPRSSSMSTEQPTWESMPSVNNDNAQWPFHRFVPYIKAKLNDPSGRYTPDDMHQELRGLVLDPVSVYLENKRLSRSNASPAPVTGGSSTCSHLGFWHKDFGQPECDKCHLLKPLYTLVCPGCGLKRCVRCKFEGYEI</sequence>
<dbReference type="GO" id="GO:0005737">
    <property type="term" value="C:cytoplasm"/>
    <property type="evidence" value="ECO:0007669"/>
    <property type="project" value="TreeGrafter"/>
</dbReference>
<feature type="domain" description="J" evidence="2">
    <location>
        <begin position="8"/>
        <end position="72"/>
    </location>
</feature>
<feature type="compositionally biased region" description="Basic and acidic residues" evidence="1">
    <location>
        <begin position="37"/>
        <end position="76"/>
    </location>
</feature>
<organism evidence="3 4">
    <name type="scientific">Penicillium daleae</name>
    <dbReference type="NCBI Taxonomy" id="63821"/>
    <lineage>
        <taxon>Eukaryota</taxon>
        <taxon>Fungi</taxon>
        <taxon>Dikarya</taxon>
        <taxon>Ascomycota</taxon>
        <taxon>Pezizomycotina</taxon>
        <taxon>Eurotiomycetes</taxon>
        <taxon>Eurotiomycetidae</taxon>
        <taxon>Eurotiales</taxon>
        <taxon>Aspergillaceae</taxon>
        <taxon>Penicillium</taxon>
    </lineage>
</organism>
<accession>A0AAD6C2C2</accession>
<feature type="region of interest" description="Disordered" evidence="1">
    <location>
        <begin position="299"/>
        <end position="337"/>
    </location>
</feature>
<dbReference type="GO" id="GO:0051082">
    <property type="term" value="F:unfolded protein binding"/>
    <property type="evidence" value="ECO:0007669"/>
    <property type="project" value="TreeGrafter"/>
</dbReference>
<dbReference type="Pfam" id="PF00226">
    <property type="entry name" value="DnaJ"/>
    <property type="match status" value="1"/>
</dbReference>
<dbReference type="InterPro" id="IPR001623">
    <property type="entry name" value="DnaJ_domain"/>
</dbReference>
<dbReference type="EMBL" id="JAPVEA010000007">
    <property type="protein sequence ID" value="KAJ5444452.1"/>
    <property type="molecule type" value="Genomic_DNA"/>
</dbReference>
<gene>
    <name evidence="3" type="ORF">N7458_008324</name>
</gene>